<dbReference type="CDD" id="cd06583">
    <property type="entry name" value="PGRP"/>
    <property type="match status" value="1"/>
</dbReference>
<dbReference type="EMBL" id="AYYO01000036">
    <property type="protein sequence ID" value="KRM55061.1"/>
    <property type="molecule type" value="Genomic_DNA"/>
</dbReference>
<dbReference type="Proteomes" id="UP000051679">
    <property type="component" value="Unassembled WGS sequence"/>
</dbReference>
<keyword evidence="6" id="KW-1185">Reference proteome</keyword>
<dbReference type="GO" id="GO:0009253">
    <property type="term" value="P:peptidoglycan catabolic process"/>
    <property type="evidence" value="ECO:0007669"/>
    <property type="project" value="InterPro"/>
</dbReference>
<comment type="caution">
    <text evidence="5">The sequence shown here is derived from an EMBL/GenBank/DDBJ whole genome shotgun (WGS) entry which is preliminary data.</text>
</comment>
<feature type="domain" description="N-acetylmuramoyl-L-alanine amidase" evidence="4">
    <location>
        <begin position="89"/>
        <end position="226"/>
    </location>
</feature>
<dbReference type="Gene3D" id="1.10.530.10">
    <property type="match status" value="1"/>
</dbReference>
<evidence type="ECO:0000313" key="6">
    <source>
        <dbReference type="Proteomes" id="UP000051679"/>
    </source>
</evidence>
<evidence type="ECO:0000313" key="5">
    <source>
        <dbReference type="EMBL" id="KRM55061.1"/>
    </source>
</evidence>
<dbReference type="PATRIC" id="fig|1291052.5.peg.1693"/>
<proteinExistence type="inferred from homology"/>
<dbReference type="InterPro" id="IPR036505">
    <property type="entry name" value="Amidase/PGRP_sf"/>
</dbReference>
<sequence>MGGLSKTVSEETVVTSHRKIEKRHVVRNGAVVLTSAAIIGTGSVLIVEQHNQPVTQSVKAATYDINGYIKKNKVQPKKTIVKDLHNFSVFDYSTPDKLPNGIVFHWTASESLKDSARAEADYEINGGWNRAFVHTFIDDKQILNIHDTNKGVWGAGPKANARFVQFEMCTAANEKEFAQTITNAAYYTAYILYQYGLKPTLGPDGSIWTHHQVSLYLGGTTHVDPDEYLSRWNYNTSKFLTLVKQYYAPMVAKKAYSSAIHYDNYVTVTSKKATIWGDLDFKKKRGSSSTYYNQTLHAKAAFGRSGSHYLSLYDKSNKWVGYLNASCVQIEKGGQGKAISYGKYVTIVKSTANLWSSFSWAKTGKTTADIFNKTYLAKVEYKHFNGSTYLSLYDKKGKWLGYVNKTQTKEGSSQGGAALPISEYVSVTANDYTVWRDLNGKKKLGISSSLQGKTLIAKAQYNHFNGSKYYSLYDHNSKWQGYINATGVKKTVIQGPYKSIKKYVTLKKSGYPIWRNLNFTKKLSNTSYQLNKTFLAKCEFNHFDGNTYYSLYNASGVWQGYVDKAATATGSTAGGSAYVYNKQVTIQRNYPLWKDFEGKQKLGTTAKLQGQTVLAKYLFHHINGSTYYSLYDNTGKWMGFVNAAVSEEPDVTVTPITVPANLYGVKTTSLNASQKKFLKQLIAIAIPVAKKYGLYPSIMVMQGVKESAWGTSELATKANAYFGVKADTNWLGSTYTKVTAEQNQGQVSAAFRKYGSLAASVEDYARNIVAKPEFYSGALRKNAATWEAAVNGLKPYATSTTYLSDLKSGIKQYQFNKLDSIK</sequence>
<dbReference type="InterPro" id="IPR051056">
    <property type="entry name" value="Glycosyl_Hydrolase_73"/>
</dbReference>
<name>A0A0R1ZKS5_9LACO</name>
<dbReference type="Gene3D" id="3.40.80.10">
    <property type="entry name" value="Peptidoglycan recognition protein-like"/>
    <property type="match status" value="1"/>
</dbReference>
<protein>
    <recommendedName>
        <fullName evidence="7">N-acetylmuramoyl-L-alanine amidase</fullName>
    </recommendedName>
</protein>
<gene>
    <name evidence="5" type="ORF">FC18_GL001658</name>
</gene>
<dbReference type="Pfam" id="PF01832">
    <property type="entry name" value="Glucosaminidase"/>
    <property type="match status" value="1"/>
</dbReference>
<dbReference type="PANTHER" id="PTHR33308">
    <property type="entry name" value="PEPTIDOGLYCAN HYDROLASE FLGJ"/>
    <property type="match status" value="1"/>
</dbReference>
<evidence type="ECO:0000256" key="1">
    <source>
        <dbReference type="ARBA" id="ARBA00010266"/>
    </source>
</evidence>
<dbReference type="SUPFAM" id="SSF55846">
    <property type="entry name" value="N-acetylmuramoyl-L-alanine amidase-like"/>
    <property type="match status" value="1"/>
</dbReference>
<dbReference type="Gene3D" id="4.10.80.30">
    <property type="entry name" value="DNA polymerase, domain 6"/>
    <property type="match status" value="1"/>
</dbReference>
<dbReference type="GO" id="GO:0004040">
    <property type="term" value="F:amidase activity"/>
    <property type="evidence" value="ECO:0007669"/>
    <property type="project" value="InterPro"/>
</dbReference>
<dbReference type="InterPro" id="IPR002502">
    <property type="entry name" value="Amidase_domain"/>
</dbReference>
<evidence type="ECO:0000259" key="3">
    <source>
        <dbReference type="SMART" id="SM00047"/>
    </source>
</evidence>
<evidence type="ECO:0000256" key="2">
    <source>
        <dbReference type="ARBA" id="ARBA00022801"/>
    </source>
</evidence>
<evidence type="ECO:0000259" key="4">
    <source>
        <dbReference type="SMART" id="SM00644"/>
    </source>
</evidence>
<comment type="similarity">
    <text evidence="1">Belongs to the glycosyl hydrolase 73 family.</text>
</comment>
<dbReference type="GO" id="GO:0008745">
    <property type="term" value="F:N-acetylmuramoyl-L-alanine amidase activity"/>
    <property type="evidence" value="ECO:0007669"/>
    <property type="project" value="InterPro"/>
</dbReference>
<dbReference type="STRING" id="1291052.FC18_GL001658"/>
<accession>A0A0R1ZKS5</accession>
<organism evidence="5 6">
    <name type="scientific">Lacticaseibacillus sharpeae JCM 1186 = DSM 20505</name>
    <dbReference type="NCBI Taxonomy" id="1291052"/>
    <lineage>
        <taxon>Bacteria</taxon>
        <taxon>Bacillati</taxon>
        <taxon>Bacillota</taxon>
        <taxon>Bacilli</taxon>
        <taxon>Lactobacillales</taxon>
        <taxon>Lactobacillaceae</taxon>
        <taxon>Lacticaseibacillus</taxon>
    </lineage>
</organism>
<dbReference type="InterPro" id="IPR002901">
    <property type="entry name" value="MGlyc_endo_b_GlcNAc-like_dom"/>
</dbReference>
<dbReference type="SMART" id="SM00644">
    <property type="entry name" value="Ami_2"/>
    <property type="match status" value="1"/>
</dbReference>
<dbReference type="SMART" id="SM00047">
    <property type="entry name" value="LYZ2"/>
    <property type="match status" value="1"/>
</dbReference>
<dbReference type="OrthoDB" id="5056238at2"/>
<dbReference type="PANTHER" id="PTHR33308:SF9">
    <property type="entry name" value="PEPTIDOGLYCAN HYDROLASE FLGJ"/>
    <property type="match status" value="1"/>
</dbReference>
<dbReference type="Pfam" id="PF01510">
    <property type="entry name" value="Amidase_2"/>
    <property type="match status" value="1"/>
</dbReference>
<keyword evidence="2" id="KW-0378">Hydrolase</keyword>
<reference evidence="5 6" key="1">
    <citation type="journal article" date="2015" name="Genome Announc.">
        <title>Expanding the biotechnology potential of lactobacilli through comparative genomics of 213 strains and associated genera.</title>
        <authorList>
            <person name="Sun Z."/>
            <person name="Harris H.M."/>
            <person name="McCann A."/>
            <person name="Guo C."/>
            <person name="Argimon S."/>
            <person name="Zhang W."/>
            <person name="Yang X."/>
            <person name="Jeffery I.B."/>
            <person name="Cooney J.C."/>
            <person name="Kagawa T.F."/>
            <person name="Liu W."/>
            <person name="Song Y."/>
            <person name="Salvetti E."/>
            <person name="Wrobel A."/>
            <person name="Rasinkangas P."/>
            <person name="Parkhill J."/>
            <person name="Rea M.C."/>
            <person name="O'Sullivan O."/>
            <person name="Ritari J."/>
            <person name="Douillard F.P."/>
            <person name="Paul Ross R."/>
            <person name="Yang R."/>
            <person name="Briner A.E."/>
            <person name="Felis G.E."/>
            <person name="de Vos W.M."/>
            <person name="Barrangou R."/>
            <person name="Klaenhammer T.R."/>
            <person name="Caufield P.W."/>
            <person name="Cui Y."/>
            <person name="Zhang H."/>
            <person name="O'Toole P.W."/>
        </authorList>
    </citation>
    <scope>NUCLEOTIDE SEQUENCE [LARGE SCALE GENOMIC DNA]</scope>
    <source>
        <strain evidence="5 6">DSM 20505</strain>
    </source>
</reference>
<feature type="domain" description="Mannosyl-glycoprotein endo-beta-N-acetylglucosamidase-like" evidence="3">
    <location>
        <begin position="666"/>
        <end position="816"/>
    </location>
</feature>
<dbReference type="AlphaFoldDB" id="A0A0R1ZKS5"/>
<evidence type="ECO:0008006" key="7">
    <source>
        <dbReference type="Google" id="ProtNLM"/>
    </source>
</evidence>